<accession>A0A0E9MZW2</accession>
<dbReference type="InterPro" id="IPR000906">
    <property type="entry name" value="ZU5_dom"/>
</dbReference>
<keyword evidence="3" id="KW-1185">Reference proteome</keyword>
<evidence type="ECO:0000259" key="1">
    <source>
        <dbReference type="PROSITE" id="PS51145"/>
    </source>
</evidence>
<proteinExistence type="predicted"/>
<dbReference type="EMBL" id="BBWV01000002">
    <property type="protein sequence ID" value="GAO43078.1"/>
    <property type="molecule type" value="Genomic_DNA"/>
</dbReference>
<name>A0A0E9MZW2_9BACT</name>
<evidence type="ECO:0000313" key="3">
    <source>
        <dbReference type="Proteomes" id="UP000033121"/>
    </source>
</evidence>
<feature type="domain" description="ZU5" evidence="1">
    <location>
        <begin position="52"/>
        <end position="178"/>
    </location>
</feature>
<dbReference type="Proteomes" id="UP000033121">
    <property type="component" value="Unassembled WGS sequence"/>
</dbReference>
<dbReference type="PROSITE" id="PS51145">
    <property type="entry name" value="ZU5"/>
    <property type="match status" value="1"/>
</dbReference>
<organism evidence="2 3">
    <name type="scientific">Flavihumibacter petaseus NBRC 106054</name>
    <dbReference type="NCBI Taxonomy" id="1220578"/>
    <lineage>
        <taxon>Bacteria</taxon>
        <taxon>Pseudomonadati</taxon>
        <taxon>Bacteroidota</taxon>
        <taxon>Chitinophagia</taxon>
        <taxon>Chitinophagales</taxon>
        <taxon>Chitinophagaceae</taxon>
        <taxon>Flavihumibacter</taxon>
    </lineage>
</organism>
<reference evidence="2 3" key="1">
    <citation type="submission" date="2015-04" db="EMBL/GenBank/DDBJ databases">
        <title>Whole genome shotgun sequence of Flavihumibacter petaseus NBRC 106054.</title>
        <authorList>
            <person name="Miyazawa S."/>
            <person name="Hosoyama A."/>
            <person name="Hashimoto M."/>
            <person name="Noguchi M."/>
            <person name="Tsuchikane K."/>
            <person name="Ohji S."/>
            <person name="Yamazoe A."/>
            <person name="Ichikawa N."/>
            <person name="Kimura A."/>
            <person name="Fujita N."/>
        </authorList>
    </citation>
    <scope>NUCLEOTIDE SEQUENCE [LARGE SCALE GENOMIC DNA]</scope>
    <source>
        <strain evidence="2 3">NBRC 106054</strain>
    </source>
</reference>
<dbReference type="RefSeq" id="WP_157473987.1">
    <property type="nucleotide sequence ID" value="NZ_BBWV01000002.1"/>
</dbReference>
<sequence>MKRFTRMSTYLVGIALLAAIAPGCQKDHDKIPVDDEVEITPLVRPQGQSLGPVVSKQIGAAGGTVETPGGAIKLQIPPGALNAETTIGIEPITNTNIAGVGPSFRLTPHGQQFAQPVTITYAYGNYTDSIPLTQTLGLSYQDENGVWRFVGADQTDIEMKRVSYRTKHFSNWSMMNRISLAPLQADLDPGATQTVRALVFTPVDSDDLLAPLSNDPNGAYYDRGYPVGEAAPMPSRFIKSWELHGPGNLTRASSSTVTYKAPASVEGMVTATVTLELNSPTPGTYLLLSKLNVLGNGWIELSIAGGAPVKFPASGIGKMGDRYLLSNPENEGGGYFLLAWNGGVGVYNYDLSNTGNHFHFQTSTTTYMSRFADPEVGLFPSGGQINITKLSNGRAEGTFTVTDAGYGPTLTSKTTASGKFSAKLNEQ</sequence>
<comment type="caution">
    <text evidence="2">The sequence shown here is derived from an EMBL/GenBank/DDBJ whole genome shotgun (WGS) entry which is preliminary data.</text>
</comment>
<protein>
    <recommendedName>
        <fullName evidence="1">ZU5 domain-containing protein</fullName>
    </recommendedName>
</protein>
<evidence type="ECO:0000313" key="2">
    <source>
        <dbReference type="EMBL" id="GAO43078.1"/>
    </source>
</evidence>
<dbReference type="STRING" id="1220578.FPE01S_02_01830"/>
<dbReference type="AlphaFoldDB" id="A0A0E9MZW2"/>
<dbReference type="Gene3D" id="2.60.220.30">
    <property type="match status" value="1"/>
</dbReference>
<dbReference type="OrthoDB" id="770607at2"/>
<gene>
    <name evidence="2" type="ORF">FPE01S_02_01830</name>
</gene>